<organism evidence="1 2">
    <name type="scientific">Candidatus Manganitrophus noduliformans</name>
    <dbReference type="NCBI Taxonomy" id="2606439"/>
    <lineage>
        <taxon>Bacteria</taxon>
        <taxon>Pseudomonadati</taxon>
        <taxon>Nitrospirota</taxon>
        <taxon>Nitrospiria</taxon>
        <taxon>Candidatus Troglogloeales</taxon>
        <taxon>Candidatus Manganitrophaceae</taxon>
        <taxon>Candidatus Manganitrophus</taxon>
    </lineage>
</organism>
<evidence type="ECO:0000313" key="2">
    <source>
        <dbReference type="Proteomes" id="UP000534783"/>
    </source>
</evidence>
<accession>A0A7X6ICX5</accession>
<keyword evidence="2" id="KW-1185">Reference proteome</keyword>
<gene>
    <name evidence="1" type="ORF">MNODULE_19715</name>
</gene>
<dbReference type="InterPro" id="IPR026487">
    <property type="entry name" value="CHP04141"/>
</dbReference>
<dbReference type="AlphaFoldDB" id="A0A7X6ICX5"/>
<protein>
    <recommendedName>
        <fullName evidence="3">Sporadically distributed protein, TIGR04141 family</fullName>
    </recommendedName>
</protein>
<comment type="caution">
    <text evidence="1">The sequence shown here is derived from an EMBL/GenBank/DDBJ whole genome shotgun (WGS) entry which is preliminary data.</text>
</comment>
<dbReference type="Pfam" id="PF19614">
    <property type="entry name" value="DUF6119"/>
    <property type="match status" value="1"/>
</dbReference>
<dbReference type="Proteomes" id="UP000534783">
    <property type="component" value="Unassembled WGS sequence"/>
</dbReference>
<reference evidence="1 2" key="1">
    <citation type="journal article" date="2020" name="Nature">
        <title>Bacterial chemolithoautotrophy via manganese oxidation.</title>
        <authorList>
            <person name="Yu H."/>
            <person name="Leadbetter J.R."/>
        </authorList>
    </citation>
    <scope>NUCLEOTIDE SEQUENCE [LARGE SCALE GENOMIC DNA]</scope>
    <source>
        <strain evidence="1 2">Mn-1</strain>
    </source>
</reference>
<dbReference type="EMBL" id="VTOW01000004">
    <property type="protein sequence ID" value="NKE72985.1"/>
    <property type="molecule type" value="Genomic_DNA"/>
</dbReference>
<name>A0A7X6ICX5_9BACT</name>
<dbReference type="NCBIfam" id="TIGR04141">
    <property type="entry name" value="TIGR04141 family sporadically distributed protein"/>
    <property type="match status" value="1"/>
</dbReference>
<proteinExistence type="predicted"/>
<sequence length="509" mass="58478">MAKFNLYKIAAGQKDTLVIKLKSVGLTNTGSKTIDGFTLDFYFSNKPDEIDIWWAHVYKDFFGGIELPKNQIYFSTLLVYNPSITYAISLGKSHFYLKTFCDLDFGLNLAERIIDESNLKIKNSKFYKSRKNKIITTYQDGSGIDFDSGESMHYIKAKTVDATVWGKTASFGHSAQFSIEMTPDELPGFVNNIEETLNQPTKIKLPKVVMVQDPQKAQGLDGILANALIPAGDGTSGVNVDDISLSGIDFIFSDHYQYSIYIRGARDSHTQKGELTIEKLREFIVDNSINLKEQIDFIKVKVHNELGRNFSKPIKEFLDFVDEKDRFCLIDGKWYQFNQSYIDFLRSEVDKIETVKMETVSETEEVDFNKRMANDGYINCDRVIDTIDKKYKVEHLDLYKDGALIFVKIGSPKKMNYNIDQAINVVKLLQNNQSRIKINDEAKKVNTICLWLIFDRRTPIEKLSDSRSLIFHMKLVDWKKTVLNAGYKPIVYISQRRENPEKTSPRKIN</sequence>
<dbReference type="RefSeq" id="WP_168062915.1">
    <property type="nucleotide sequence ID" value="NZ_VTOW01000004.1"/>
</dbReference>
<evidence type="ECO:0008006" key="3">
    <source>
        <dbReference type="Google" id="ProtNLM"/>
    </source>
</evidence>
<evidence type="ECO:0000313" key="1">
    <source>
        <dbReference type="EMBL" id="NKE72985.1"/>
    </source>
</evidence>